<evidence type="ECO:0000256" key="8">
    <source>
        <dbReference type="ARBA" id="ARBA00023170"/>
    </source>
</evidence>
<dbReference type="Pfam" id="PF07715">
    <property type="entry name" value="Plug"/>
    <property type="match status" value="1"/>
</dbReference>
<evidence type="ECO:0000256" key="6">
    <source>
        <dbReference type="ARBA" id="ARBA00023077"/>
    </source>
</evidence>
<evidence type="ECO:0000256" key="2">
    <source>
        <dbReference type="ARBA" id="ARBA00009810"/>
    </source>
</evidence>
<evidence type="ECO:0000259" key="14">
    <source>
        <dbReference type="Pfam" id="PF07715"/>
    </source>
</evidence>
<comment type="subcellular location">
    <subcellularLocation>
        <location evidence="1 10">Cell outer membrane</location>
        <topology evidence="1 10">Multi-pass membrane protein</topology>
    </subcellularLocation>
</comment>
<proteinExistence type="inferred from homology"/>
<dbReference type="InterPro" id="IPR012910">
    <property type="entry name" value="Plug_dom"/>
</dbReference>
<evidence type="ECO:0000256" key="10">
    <source>
        <dbReference type="PROSITE-ProRule" id="PRU01360"/>
    </source>
</evidence>
<keyword evidence="4 10" id="KW-1134">Transmembrane beta strand</keyword>
<keyword evidence="9 10" id="KW-0998">Cell outer membrane</keyword>
<evidence type="ECO:0000256" key="12">
    <source>
        <dbReference type="SAM" id="SignalP"/>
    </source>
</evidence>
<dbReference type="EMBL" id="JBHLTM010000046">
    <property type="protein sequence ID" value="MFC0685323.1"/>
    <property type="molecule type" value="Genomic_DNA"/>
</dbReference>
<dbReference type="Proteomes" id="UP001589858">
    <property type="component" value="Unassembled WGS sequence"/>
</dbReference>
<name>A0ABV6S7W1_9SPHN</name>
<evidence type="ECO:0000256" key="3">
    <source>
        <dbReference type="ARBA" id="ARBA00022448"/>
    </source>
</evidence>
<evidence type="ECO:0000256" key="7">
    <source>
        <dbReference type="ARBA" id="ARBA00023136"/>
    </source>
</evidence>
<dbReference type="InterPro" id="IPR037066">
    <property type="entry name" value="Plug_dom_sf"/>
</dbReference>
<dbReference type="PANTHER" id="PTHR32552:SF74">
    <property type="entry name" value="HYDROXAMATE SIDEROPHORE RECEPTOR FHUE"/>
    <property type="match status" value="1"/>
</dbReference>
<feature type="domain" description="TonB-dependent receptor-like beta-barrel" evidence="13">
    <location>
        <begin position="252"/>
        <end position="725"/>
    </location>
</feature>
<evidence type="ECO:0000256" key="5">
    <source>
        <dbReference type="ARBA" id="ARBA00022692"/>
    </source>
</evidence>
<keyword evidence="12" id="KW-0732">Signal</keyword>
<feature type="signal peptide" evidence="12">
    <location>
        <begin position="1"/>
        <end position="30"/>
    </location>
</feature>
<dbReference type="Pfam" id="PF00593">
    <property type="entry name" value="TonB_dep_Rec_b-barrel"/>
    <property type="match status" value="1"/>
</dbReference>
<organism evidence="15 16">
    <name type="scientific">Novosphingobium clariflavum</name>
    <dbReference type="NCBI Taxonomy" id="2029884"/>
    <lineage>
        <taxon>Bacteria</taxon>
        <taxon>Pseudomonadati</taxon>
        <taxon>Pseudomonadota</taxon>
        <taxon>Alphaproteobacteria</taxon>
        <taxon>Sphingomonadales</taxon>
        <taxon>Sphingomonadaceae</taxon>
        <taxon>Novosphingobium</taxon>
    </lineage>
</organism>
<feature type="chain" id="PRO_5047066672" evidence="12">
    <location>
        <begin position="31"/>
        <end position="756"/>
    </location>
</feature>
<evidence type="ECO:0000313" key="16">
    <source>
        <dbReference type="Proteomes" id="UP001589858"/>
    </source>
</evidence>
<reference evidence="15 16" key="1">
    <citation type="submission" date="2024-09" db="EMBL/GenBank/DDBJ databases">
        <authorList>
            <person name="Sun Q."/>
            <person name="Mori K."/>
        </authorList>
    </citation>
    <scope>NUCLEOTIDE SEQUENCE [LARGE SCALE GENOMIC DNA]</scope>
    <source>
        <strain evidence="15 16">CICC 11035S</strain>
    </source>
</reference>
<protein>
    <submittedName>
        <fullName evidence="15">TonB-dependent siderophore receptor</fullName>
    </submittedName>
</protein>
<evidence type="ECO:0000256" key="4">
    <source>
        <dbReference type="ARBA" id="ARBA00022452"/>
    </source>
</evidence>
<feature type="domain" description="TonB-dependent receptor plug" evidence="14">
    <location>
        <begin position="66"/>
        <end position="167"/>
    </location>
</feature>
<comment type="similarity">
    <text evidence="2 10 11">Belongs to the TonB-dependent receptor family.</text>
</comment>
<evidence type="ECO:0000259" key="13">
    <source>
        <dbReference type="Pfam" id="PF00593"/>
    </source>
</evidence>
<keyword evidence="6 11" id="KW-0798">TonB box</keyword>
<dbReference type="PANTHER" id="PTHR32552">
    <property type="entry name" value="FERRICHROME IRON RECEPTOR-RELATED"/>
    <property type="match status" value="1"/>
</dbReference>
<gene>
    <name evidence="15" type="ORF">ACFFF8_12010</name>
</gene>
<evidence type="ECO:0000256" key="11">
    <source>
        <dbReference type="RuleBase" id="RU003357"/>
    </source>
</evidence>
<dbReference type="InterPro" id="IPR036942">
    <property type="entry name" value="Beta-barrel_TonB_sf"/>
</dbReference>
<dbReference type="InterPro" id="IPR039426">
    <property type="entry name" value="TonB-dep_rcpt-like"/>
</dbReference>
<dbReference type="Gene3D" id="2.40.170.20">
    <property type="entry name" value="TonB-dependent receptor, beta-barrel domain"/>
    <property type="match status" value="1"/>
</dbReference>
<keyword evidence="8 15" id="KW-0675">Receptor</keyword>
<dbReference type="SUPFAM" id="SSF56935">
    <property type="entry name" value="Porins"/>
    <property type="match status" value="1"/>
</dbReference>
<comment type="caution">
    <text evidence="15">The sequence shown here is derived from an EMBL/GenBank/DDBJ whole genome shotgun (WGS) entry which is preliminary data.</text>
</comment>
<sequence length="756" mass="82215">MKPTYSVRTATRGSLAALAVALCWVQPAAAEDADAPSIIVTGQRTEETSSYTGQEASIAIGLPLTLRETPQTVTVVTRQLLDDQQIETIDDVLATTPGVTSYSNDNAGRTNYRARGFEITNYRIDGMQVDGQSSLTSGGASTNMDLYDSVQIVRGANGLLGGTGDPSATIYLQRKQPTTRLGAAGMLTLGNWDKRRVMADLNAPVTADGTVRGRLVFTDESTGTFREREHIDRRGVLANFAVDLGPKTVLNGGVQYERTINKGATWGSNVAIWFADGTLAHLPRSTNPVTDWSIARRKTTTAFANLQHEWDNGWRLRLGYARTDGSAYNNMGLAKVNNAARSVGGFAGFWNQDGTGAYLNAFHSEADSGRDNMDVSAHGPLHLFGREHQLMIGINGYWDRVTQYTFSNALGNCSIAGVAPYSGCQYRAAGLPIDDWRSWDGSYANFETFRTDARAVDKTRNIGGYVAGRFSLMDGLTAIVGGRISDYKAHGGDYTVRNVYTADAAVTREKGVFTPYAGLVYDVTREISLYASYTDMFTPQGNLRDENDNLLDPVTGSSYEAGIKGAFYGGKLNTSLAFYRNKQSNVAESTGLIHETTGETIYRAVSGVISKGIDLDASGEVLPGWNLFFGYSYLDVKGLSYQRDPHHVVRLSTSYTLPGALDRLTIGGGISSQSKTEWSTNPGRPLGGGQYDAANLKVAGYTLVNLMARYQVTDTIQISANVTNLTDKTYYRQYGFYDGLIYGEPRSYSVTLRARI</sequence>
<keyword evidence="5 10" id="KW-0812">Transmembrane</keyword>
<keyword evidence="7 10" id="KW-0472">Membrane</keyword>
<dbReference type="Gene3D" id="2.170.130.10">
    <property type="entry name" value="TonB-dependent receptor, plug domain"/>
    <property type="match status" value="1"/>
</dbReference>
<dbReference type="InterPro" id="IPR000531">
    <property type="entry name" value="Beta-barrel_TonB"/>
</dbReference>
<evidence type="ECO:0000256" key="9">
    <source>
        <dbReference type="ARBA" id="ARBA00023237"/>
    </source>
</evidence>
<accession>A0ABV6S7W1</accession>
<keyword evidence="16" id="KW-1185">Reference proteome</keyword>
<evidence type="ECO:0000313" key="15">
    <source>
        <dbReference type="EMBL" id="MFC0685323.1"/>
    </source>
</evidence>
<dbReference type="CDD" id="cd01347">
    <property type="entry name" value="ligand_gated_channel"/>
    <property type="match status" value="1"/>
</dbReference>
<dbReference type="NCBIfam" id="TIGR01783">
    <property type="entry name" value="TonB-siderophor"/>
    <property type="match status" value="1"/>
</dbReference>
<keyword evidence="3 10" id="KW-0813">Transport</keyword>
<evidence type="ECO:0000256" key="1">
    <source>
        <dbReference type="ARBA" id="ARBA00004571"/>
    </source>
</evidence>
<dbReference type="InterPro" id="IPR010105">
    <property type="entry name" value="TonB_sidphr_rcpt"/>
</dbReference>
<dbReference type="PROSITE" id="PS52016">
    <property type="entry name" value="TONB_DEPENDENT_REC_3"/>
    <property type="match status" value="1"/>
</dbReference>
<dbReference type="RefSeq" id="WP_267223545.1">
    <property type="nucleotide sequence ID" value="NZ_JAPCWC010000024.1"/>
</dbReference>